<dbReference type="SUPFAM" id="SSF48613">
    <property type="entry name" value="Heme oxygenase-like"/>
    <property type="match status" value="1"/>
</dbReference>
<dbReference type="STRING" id="1236976.JCM16418_488"/>
<dbReference type="Gene3D" id="1.20.910.10">
    <property type="entry name" value="Heme oxygenase-like"/>
    <property type="match status" value="1"/>
</dbReference>
<accession>W7YVX5</accession>
<dbReference type="OrthoDB" id="114943at2"/>
<dbReference type="eggNOG" id="COG3230">
    <property type="taxonomic scope" value="Bacteria"/>
</dbReference>
<evidence type="ECO:0000313" key="2">
    <source>
        <dbReference type="Proteomes" id="UP000019364"/>
    </source>
</evidence>
<dbReference type="RefSeq" id="WP_036645633.1">
    <property type="nucleotide sequence ID" value="NZ_BAVZ01000001.1"/>
</dbReference>
<dbReference type="GO" id="GO:0006788">
    <property type="term" value="P:heme oxidation"/>
    <property type="evidence" value="ECO:0007669"/>
    <property type="project" value="InterPro"/>
</dbReference>
<name>W7YVX5_9BACL</name>
<dbReference type="Proteomes" id="UP000019364">
    <property type="component" value="Unassembled WGS sequence"/>
</dbReference>
<dbReference type="Pfam" id="PF01126">
    <property type="entry name" value="Heme_oxygenase"/>
    <property type="match status" value="1"/>
</dbReference>
<comment type="caution">
    <text evidence="1">The sequence shown here is derived from an EMBL/GenBank/DDBJ whole genome shotgun (WGS) entry which is preliminary data.</text>
</comment>
<dbReference type="AlphaFoldDB" id="W7YVX5"/>
<reference evidence="1 2" key="1">
    <citation type="journal article" date="2014" name="Genome Announc.">
        <title>Draft Genome Sequence of Paenibacillus pini JCM 16418T, Isolated from the Rhizosphere of Pine Tree.</title>
        <authorList>
            <person name="Yuki M."/>
            <person name="Oshima K."/>
            <person name="Suda W."/>
            <person name="Oshida Y."/>
            <person name="Kitamura K."/>
            <person name="Iida Y."/>
            <person name="Hattori M."/>
            <person name="Ohkuma M."/>
        </authorList>
    </citation>
    <scope>NUCLEOTIDE SEQUENCE [LARGE SCALE GENOMIC DNA]</scope>
    <source>
        <strain evidence="1 2">JCM 16418</strain>
    </source>
</reference>
<dbReference type="GO" id="GO:0004392">
    <property type="term" value="F:heme oxygenase (decyclizing) activity"/>
    <property type="evidence" value="ECO:0007669"/>
    <property type="project" value="InterPro"/>
</dbReference>
<dbReference type="EMBL" id="BAVZ01000001">
    <property type="protein sequence ID" value="GAF06529.1"/>
    <property type="molecule type" value="Genomic_DNA"/>
</dbReference>
<dbReference type="InterPro" id="IPR016084">
    <property type="entry name" value="Haem_Oase-like_multi-hlx"/>
</dbReference>
<proteinExistence type="predicted"/>
<gene>
    <name evidence="1" type="ORF">JCM16418_488</name>
</gene>
<keyword evidence="2" id="KW-1185">Reference proteome</keyword>
<dbReference type="InterPro" id="IPR016053">
    <property type="entry name" value="Haem_Oase-like"/>
</dbReference>
<protein>
    <submittedName>
        <fullName evidence="1">Bacteriophytochrome heme oxygenase BphO</fullName>
    </submittedName>
</protein>
<dbReference type="CDD" id="cd19166">
    <property type="entry name" value="HemeO-bac"/>
    <property type="match status" value="1"/>
</dbReference>
<sequence length="196" mass="23088">MNPTNIIQILREETRPHHIQIEDNKYAKAIMDSSLSIEEYREYLERFYGFIKPMEQHMTHHEEWSRYDFDISARSKIKDLELDLVALGLTQKQIHDLSECPRIPNLVTFPAILGYLYVIEGSTLGGQLIMKQLKQTLNIQADVNGHYFNSYGSQEVKTKWNEFREFMLSVPLSEGEQHIVIEAAKETFIMLYQWME</sequence>
<organism evidence="1 2">
    <name type="scientific">Paenibacillus pini JCM 16418</name>
    <dbReference type="NCBI Taxonomy" id="1236976"/>
    <lineage>
        <taxon>Bacteria</taxon>
        <taxon>Bacillati</taxon>
        <taxon>Bacillota</taxon>
        <taxon>Bacilli</taxon>
        <taxon>Bacillales</taxon>
        <taxon>Paenibacillaceae</taxon>
        <taxon>Paenibacillus</taxon>
    </lineage>
</organism>
<evidence type="ECO:0000313" key="1">
    <source>
        <dbReference type="EMBL" id="GAF06529.1"/>
    </source>
</evidence>